<dbReference type="RefSeq" id="WP_304561260.1">
    <property type="nucleotide sequence ID" value="NZ_JAUQSZ010000006.1"/>
</dbReference>
<keyword evidence="3 5" id="KW-1133">Transmembrane helix</keyword>
<comment type="function">
    <text evidence="5">Plays a role in cell envelope biogenesis, maintenance of cell envelope integrity and membrane homeostasis.</text>
</comment>
<keyword evidence="5" id="KW-0997">Cell inner membrane</keyword>
<keyword evidence="4 5" id="KW-0472">Membrane</keyword>
<name>A0ABT8ZZV1_9SPHN</name>
<keyword evidence="7" id="KW-1185">Reference proteome</keyword>
<feature type="transmembrane region" description="Helical" evidence="5">
    <location>
        <begin position="171"/>
        <end position="191"/>
    </location>
</feature>
<dbReference type="Pfam" id="PF04279">
    <property type="entry name" value="IspA"/>
    <property type="match status" value="1"/>
</dbReference>
<evidence type="ECO:0000313" key="6">
    <source>
        <dbReference type="EMBL" id="MDO7842808.1"/>
    </source>
</evidence>
<proteinExistence type="inferred from homology"/>
<feature type="transmembrane region" description="Helical" evidence="5">
    <location>
        <begin position="12"/>
        <end position="30"/>
    </location>
</feature>
<feature type="transmembrane region" description="Helical" evidence="5">
    <location>
        <begin position="36"/>
        <end position="59"/>
    </location>
</feature>
<sequence length="213" mass="23479">MADPAQKSAPLTRVIVDYAPLLVFFAVNFLTPGPTLVKVITATIAFMIAEIAALLFSLIRLGSISPMLWITGVLVLVFGGLTIYFHDQQFIQMKPTFVYALLGGILLFGLITRRPLLQMLLSAAYPGLDAEGWRKVTRNWAVFFLLMAVANEAVWRGTLALWGKDAGWNAWLWYKFPGCAILSVIFALANIPMLMKHGLNLGDEQAPEVPPEG</sequence>
<evidence type="ECO:0000256" key="5">
    <source>
        <dbReference type="HAMAP-Rule" id="MF_00189"/>
    </source>
</evidence>
<evidence type="ECO:0000256" key="4">
    <source>
        <dbReference type="ARBA" id="ARBA00023136"/>
    </source>
</evidence>
<evidence type="ECO:0000256" key="2">
    <source>
        <dbReference type="ARBA" id="ARBA00022692"/>
    </source>
</evidence>
<comment type="caution">
    <text evidence="6">The sequence shown here is derived from an EMBL/GenBank/DDBJ whole genome shotgun (WGS) entry which is preliminary data.</text>
</comment>
<dbReference type="Proteomes" id="UP001176468">
    <property type="component" value="Unassembled WGS sequence"/>
</dbReference>
<feature type="transmembrane region" description="Helical" evidence="5">
    <location>
        <begin position="66"/>
        <end position="85"/>
    </location>
</feature>
<comment type="subcellular location">
    <subcellularLocation>
        <location evidence="5">Cell inner membrane</location>
        <topology evidence="5">Multi-pass membrane protein</topology>
    </subcellularLocation>
</comment>
<protein>
    <recommendedName>
        <fullName evidence="5">Inner membrane-spanning protein YciB</fullName>
    </recommendedName>
</protein>
<dbReference type="PANTHER" id="PTHR36917">
    <property type="entry name" value="INTRACELLULAR SEPTATION PROTEIN A-RELATED"/>
    <property type="match status" value="1"/>
</dbReference>
<gene>
    <name evidence="5" type="primary">yciB</name>
    <name evidence="6" type="ORF">Q5H94_10750</name>
</gene>
<feature type="transmembrane region" description="Helical" evidence="5">
    <location>
        <begin position="97"/>
        <end position="116"/>
    </location>
</feature>
<evidence type="ECO:0000313" key="7">
    <source>
        <dbReference type="Proteomes" id="UP001176468"/>
    </source>
</evidence>
<accession>A0ABT8ZZV1</accession>
<keyword evidence="1 5" id="KW-1003">Cell membrane</keyword>
<dbReference type="InterPro" id="IPR006008">
    <property type="entry name" value="YciB"/>
</dbReference>
<organism evidence="6 7">
    <name type="scientific">Sphingomonas immobilis</name>
    <dbReference type="NCBI Taxonomy" id="3063997"/>
    <lineage>
        <taxon>Bacteria</taxon>
        <taxon>Pseudomonadati</taxon>
        <taxon>Pseudomonadota</taxon>
        <taxon>Alphaproteobacteria</taxon>
        <taxon>Sphingomonadales</taxon>
        <taxon>Sphingomonadaceae</taxon>
        <taxon>Sphingomonas</taxon>
    </lineage>
</organism>
<evidence type="ECO:0000256" key="3">
    <source>
        <dbReference type="ARBA" id="ARBA00022989"/>
    </source>
</evidence>
<keyword evidence="2 5" id="KW-0812">Transmembrane</keyword>
<dbReference type="PANTHER" id="PTHR36917:SF1">
    <property type="entry name" value="INNER MEMBRANE-SPANNING PROTEIN YCIB"/>
    <property type="match status" value="1"/>
</dbReference>
<evidence type="ECO:0000256" key="1">
    <source>
        <dbReference type="ARBA" id="ARBA00022475"/>
    </source>
</evidence>
<dbReference type="EMBL" id="JAUQSZ010000006">
    <property type="protein sequence ID" value="MDO7842808.1"/>
    <property type="molecule type" value="Genomic_DNA"/>
</dbReference>
<dbReference type="HAMAP" id="MF_00189">
    <property type="entry name" value="YciB"/>
    <property type="match status" value="1"/>
</dbReference>
<feature type="transmembrane region" description="Helical" evidence="5">
    <location>
        <begin position="140"/>
        <end position="159"/>
    </location>
</feature>
<reference evidence="6" key="1">
    <citation type="submission" date="2023-07" db="EMBL/GenBank/DDBJ databases">
        <authorList>
            <person name="Kim M.K."/>
        </authorList>
    </citation>
    <scope>NUCLEOTIDE SEQUENCE</scope>
    <source>
        <strain evidence="6">CA1-15</strain>
    </source>
</reference>
<comment type="similarity">
    <text evidence="5">Belongs to the YciB family.</text>
</comment>